<feature type="region of interest" description="Disordered" evidence="1">
    <location>
        <begin position="159"/>
        <end position="207"/>
    </location>
</feature>
<dbReference type="InterPro" id="IPR018392">
    <property type="entry name" value="LysM"/>
</dbReference>
<proteinExistence type="predicted"/>
<evidence type="ECO:0000256" key="1">
    <source>
        <dbReference type="SAM" id="MobiDB-lite"/>
    </source>
</evidence>
<evidence type="ECO:0000313" key="3">
    <source>
        <dbReference type="EMBL" id="MPN13921.1"/>
    </source>
</evidence>
<dbReference type="Gene3D" id="3.10.350.10">
    <property type="entry name" value="LysM domain"/>
    <property type="match status" value="1"/>
</dbReference>
<dbReference type="Pfam" id="PF01476">
    <property type="entry name" value="LysM"/>
    <property type="match status" value="2"/>
</dbReference>
<dbReference type="CDD" id="cd00118">
    <property type="entry name" value="LysM"/>
    <property type="match status" value="1"/>
</dbReference>
<dbReference type="EMBL" id="VSSQ01060479">
    <property type="protein sequence ID" value="MPN13921.1"/>
    <property type="molecule type" value="Genomic_DNA"/>
</dbReference>
<name>A0A645FHR0_9ZZZZ</name>
<organism evidence="3">
    <name type="scientific">bioreactor metagenome</name>
    <dbReference type="NCBI Taxonomy" id="1076179"/>
    <lineage>
        <taxon>unclassified sequences</taxon>
        <taxon>metagenomes</taxon>
        <taxon>ecological metagenomes</taxon>
    </lineage>
</organism>
<evidence type="ECO:0000259" key="2">
    <source>
        <dbReference type="Pfam" id="PF01476"/>
    </source>
</evidence>
<dbReference type="AlphaFoldDB" id="A0A645FHR0"/>
<sequence length="207" mass="22153">MPRPAPNAQRGSRERRLIAQEAARLIREGGIHDPEQARRKAASRLGINEADLRKINGIPPRMMIKAGSALMVPRAATSQQDVSSQLADNGQISFTPEIVNRRTVVRANKRGETVASIASRYKVSASDVADWNDVKTSSRFKGGEQVVMYLPVRLTSTSFASRPSARNSKGQVQAKAPAGRGGAKASSARGAPAKASASSKAPAKRKR</sequence>
<feature type="compositionally biased region" description="Polar residues" evidence="1">
    <location>
        <begin position="159"/>
        <end position="171"/>
    </location>
</feature>
<gene>
    <name evidence="3" type="ORF">SDC9_161247</name>
</gene>
<reference evidence="3" key="1">
    <citation type="submission" date="2019-08" db="EMBL/GenBank/DDBJ databases">
        <authorList>
            <person name="Kucharzyk K."/>
            <person name="Murdoch R.W."/>
            <person name="Higgins S."/>
            <person name="Loffler F."/>
        </authorList>
    </citation>
    <scope>NUCLEOTIDE SEQUENCE</scope>
</reference>
<feature type="domain" description="LysM" evidence="2">
    <location>
        <begin position="109"/>
        <end position="136"/>
    </location>
</feature>
<feature type="domain" description="LysM" evidence="2">
    <location>
        <begin position="42"/>
        <end position="73"/>
    </location>
</feature>
<dbReference type="InterPro" id="IPR036779">
    <property type="entry name" value="LysM_dom_sf"/>
</dbReference>
<dbReference type="SUPFAM" id="SSF54106">
    <property type="entry name" value="LysM domain"/>
    <property type="match status" value="1"/>
</dbReference>
<protein>
    <recommendedName>
        <fullName evidence="2">LysM domain-containing protein</fullName>
    </recommendedName>
</protein>
<accession>A0A645FHR0</accession>
<feature type="compositionally biased region" description="Low complexity" evidence="1">
    <location>
        <begin position="174"/>
        <end position="201"/>
    </location>
</feature>
<comment type="caution">
    <text evidence="3">The sequence shown here is derived from an EMBL/GenBank/DDBJ whole genome shotgun (WGS) entry which is preliminary data.</text>
</comment>